<evidence type="ECO:0000256" key="2">
    <source>
        <dbReference type="ARBA" id="ARBA00022448"/>
    </source>
</evidence>
<dbReference type="PANTHER" id="PTHR33162">
    <property type="entry name" value="SEC-INDEPENDENT PROTEIN TRANSLOCASE PROTEIN TATA, CHLOROPLASTIC"/>
    <property type="match status" value="1"/>
</dbReference>
<keyword evidence="5" id="KW-1133">Transmembrane helix</keyword>
<evidence type="ECO:0000313" key="10">
    <source>
        <dbReference type="Proteomes" id="UP000000333"/>
    </source>
</evidence>
<dbReference type="GO" id="GO:0015031">
    <property type="term" value="P:protein transport"/>
    <property type="evidence" value="ECO:0007669"/>
    <property type="project" value="UniProtKB-KW"/>
</dbReference>
<feature type="region of interest" description="Disordered" evidence="8">
    <location>
        <begin position="57"/>
        <end position="186"/>
    </location>
</feature>
<dbReference type="KEGG" id="ols:Olsu_1449"/>
<keyword evidence="2" id="KW-0813">Transport</keyword>
<evidence type="ECO:0000256" key="6">
    <source>
        <dbReference type="ARBA" id="ARBA00023010"/>
    </source>
</evidence>
<dbReference type="GeneID" id="78513240"/>
<keyword evidence="3" id="KW-0812">Transmembrane</keyword>
<organism evidence="9 10">
    <name type="scientific">Olsenella uli (strain ATCC 49627 / DSM 7084 / CCUG 31166 / CIP 109912 / JCM 12494 / LMG 11480 / NCIMB 702895 / VPI D76D-27C)</name>
    <name type="common">Lactobacillus uli</name>
    <dbReference type="NCBI Taxonomy" id="633147"/>
    <lineage>
        <taxon>Bacteria</taxon>
        <taxon>Bacillati</taxon>
        <taxon>Actinomycetota</taxon>
        <taxon>Coriobacteriia</taxon>
        <taxon>Coriobacteriales</taxon>
        <taxon>Atopobiaceae</taxon>
        <taxon>Olsenella</taxon>
    </lineage>
</organism>
<proteinExistence type="predicted"/>
<evidence type="ECO:0000256" key="5">
    <source>
        <dbReference type="ARBA" id="ARBA00022989"/>
    </source>
</evidence>
<name>E1QWP8_OLSUV</name>
<dbReference type="OrthoDB" id="3267321at2"/>
<dbReference type="Pfam" id="PF02416">
    <property type="entry name" value="TatA_B_E"/>
    <property type="match status" value="1"/>
</dbReference>
<sequence>MFGIGETEFVIILVFGFMLFGPDKLPGMGRTIGRALRQFREAQEGFTEVVQSEVMDPLNKAMSEPLSGDARRRAAEKSAAFDEDSDLDGDGAHRERTTETFAERRSRLERERKEREARKGEGSAKASGASAVGGGATGAGPDAEAVADPAGSDAPASTDAPVGTGGDGRVPAAATGPSSPGIAKEARPDISAAALYAMRPVRGEAVEAPADPSPGEAADPTADASAMGEE</sequence>
<gene>
    <name evidence="9" type="ordered locus">Olsu_1449</name>
</gene>
<feature type="compositionally biased region" description="Basic and acidic residues" evidence="8">
    <location>
        <begin position="90"/>
        <end position="122"/>
    </location>
</feature>
<protein>
    <submittedName>
        <fullName evidence="9">Sec-independent translocation protein mttA/Hcf106</fullName>
    </submittedName>
</protein>
<keyword evidence="6" id="KW-0811">Translocation</keyword>
<keyword evidence="7" id="KW-0472">Membrane</keyword>
<dbReference type="STRING" id="633147.Olsu_1449"/>
<dbReference type="Gene3D" id="1.20.5.3310">
    <property type="match status" value="1"/>
</dbReference>
<keyword evidence="10" id="KW-1185">Reference proteome</keyword>
<feature type="region of interest" description="Disordered" evidence="8">
    <location>
        <begin position="204"/>
        <end position="230"/>
    </location>
</feature>
<evidence type="ECO:0000256" key="1">
    <source>
        <dbReference type="ARBA" id="ARBA00004167"/>
    </source>
</evidence>
<keyword evidence="4" id="KW-0653">Protein transport</keyword>
<dbReference type="Proteomes" id="UP000000333">
    <property type="component" value="Chromosome"/>
</dbReference>
<evidence type="ECO:0000256" key="8">
    <source>
        <dbReference type="SAM" id="MobiDB-lite"/>
    </source>
</evidence>
<dbReference type="PANTHER" id="PTHR33162:SF1">
    <property type="entry name" value="SEC-INDEPENDENT PROTEIN TRANSLOCASE PROTEIN TATA, CHLOROPLASTIC"/>
    <property type="match status" value="1"/>
</dbReference>
<feature type="compositionally biased region" description="Basic and acidic residues" evidence="8">
    <location>
        <begin position="69"/>
        <end position="80"/>
    </location>
</feature>
<evidence type="ECO:0000256" key="3">
    <source>
        <dbReference type="ARBA" id="ARBA00022692"/>
    </source>
</evidence>
<evidence type="ECO:0000313" key="9">
    <source>
        <dbReference type="EMBL" id="ADK68551.1"/>
    </source>
</evidence>
<dbReference type="PRINTS" id="PR01506">
    <property type="entry name" value="TATBPROTEIN"/>
</dbReference>
<accession>E1QWP8</accession>
<evidence type="ECO:0000256" key="4">
    <source>
        <dbReference type="ARBA" id="ARBA00022927"/>
    </source>
</evidence>
<dbReference type="eggNOG" id="COG1826">
    <property type="taxonomic scope" value="Bacteria"/>
</dbReference>
<comment type="subcellular location">
    <subcellularLocation>
        <location evidence="1">Membrane</location>
        <topology evidence="1">Single-pass membrane protein</topology>
    </subcellularLocation>
</comment>
<dbReference type="EMBL" id="CP002106">
    <property type="protein sequence ID" value="ADK68551.1"/>
    <property type="molecule type" value="Genomic_DNA"/>
</dbReference>
<dbReference type="HOGENOM" id="CLU_112442_0_0_11"/>
<dbReference type="PATRIC" id="fig|633147.7.peg.72"/>
<reference evidence="9 10" key="1">
    <citation type="journal article" date="2010" name="Stand. Genomic Sci.">
        <title>Complete genome sequence of Olsenella uli type strain (VPI D76D-27C).</title>
        <authorList>
            <person name="Goker M."/>
            <person name="Held B."/>
            <person name="Lucas S."/>
            <person name="Nolan M."/>
            <person name="Yasawong M."/>
            <person name="Glavina Del Rio T."/>
            <person name="Tice H."/>
            <person name="Cheng J.F."/>
            <person name="Bruce D."/>
            <person name="Detter J.C."/>
            <person name="Tapia R."/>
            <person name="Han C."/>
            <person name="Goodwin L."/>
            <person name="Pitluck S."/>
            <person name="Liolios K."/>
            <person name="Ivanova N."/>
            <person name="Mavromatis K."/>
            <person name="Mikhailova N."/>
            <person name="Pati A."/>
            <person name="Chen A."/>
            <person name="Palaniappan K."/>
            <person name="Land M."/>
            <person name="Hauser L."/>
            <person name="Chang Y.J."/>
            <person name="Jeffries C.D."/>
            <person name="Rohde M."/>
            <person name="Sikorski J."/>
            <person name="Pukall R."/>
            <person name="Woyke T."/>
            <person name="Bristow J."/>
            <person name="Eisen J.A."/>
            <person name="Markowitz V."/>
            <person name="Hugenholtz P."/>
            <person name="Kyrpides N.C."/>
            <person name="Klenk H.P."/>
            <person name="Lapidus A."/>
        </authorList>
    </citation>
    <scope>NUCLEOTIDE SEQUENCE [LARGE SCALE GENOMIC DNA]</scope>
    <source>
        <strain evidence="10">ATCC 49627 / DSM 7084 / CIP 109912 / JCM 12494 / NCIMB 702895 / VPI D76D-27C</strain>
    </source>
</reference>
<dbReference type="GO" id="GO:0016020">
    <property type="term" value="C:membrane"/>
    <property type="evidence" value="ECO:0007669"/>
    <property type="project" value="UniProtKB-SubCell"/>
</dbReference>
<dbReference type="RefSeq" id="WP_013252303.1">
    <property type="nucleotide sequence ID" value="NC_014363.1"/>
</dbReference>
<dbReference type="InterPro" id="IPR003369">
    <property type="entry name" value="TatA/B/E"/>
</dbReference>
<dbReference type="AlphaFoldDB" id="E1QWP8"/>
<evidence type="ECO:0000256" key="7">
    <source>
        <dbReference type="ARBA" id="ARBA00023136"/>
    </source>
</evidence>